<dbReference type="Proteomes" id="UP000823388">
    <property type="component" value="Chromosome 7N"/>
</dbReference>
<dbReference type="AlphaFoldDB" id="A0A8T0PVP2"/>
<gene>
    <name evidence="1" type="ORF">PVAP13_7NG008857</name>
</gene>
<organism evidence="1 2">
    <name type="scientific">Panicum virgatum</name>
    <name type="common">Blackwell switchgrass</name>
    <dbReference type="NCBI Taxonomy" id="38727"/>
    <lineage>
        <taxon>Eukaryota</taxon>
        <taxon>Viridiplantae</taxon>
        <taxon>Streptophyta</taxon>
        <taxon>Embryophyta</taxon>
        <taxon>Tracheophyta</taxon>
        <taxon>Spermatophyta</taxon>
        <taxon>Magnoliopsida</taxon>
        <taxon>Liliopsida</taxon>
        <taxon>Poales</taxon>
        <taxon>Poaceae</taxon>
        <taxon>PACMAD clade</taxon>
        <taxon>Panicoideae</taxon>
        <taxon>Panicodae</taxon>
        <taxon>Paniceae</taxon>
        <taxon>Panicinae</taxon>
        <taxon>Panicum</taxon>
        <taxon>Panicum sect. Hiantes</taxon>
    </lineage>
</organism>
<dbReference type="EMBL" id="CM029050">
    <property type="protein sequence ID" value="KAG2564412.1"/>
    <property type="molecule type" value="Genomic_DNA"/>
</dbReference>
<keyword evidence="2" id="KW-1185">Reference proteome</keyword>
<reference evidence="1" key="1">
    <citation type="submission" date="2020-05" db="EMBL/GenBank/DDBJ databases">
        <title>WGS assembly of Panicum virgatum.</title>
        <authorList>
            <person name="Lovell J.T."/>
            <person name="Jenkins J."/>
            <person name="Shu S."/>
            <person name="Juenger T.E."/>
            <person name="Schmutz J."/>
        </authorList>
    </citation>
    <scope>NUCLEOTIDE SEQUENCE</scope>
    <source>
        <strain evidence="1">AP13</strain>
    </source>
</reference>
<name>A0A8T0PVP2_PANVG</name>
<comment type="caution">
    <text evidence="1">The sequence shown here is derived from an EMBL/GenBank/DDBJ whole genome shotgun (WGS) entry which is preliminary data.</text>
</comment>
<sequence length="159" mass="17638">MESSVSGYRCTCWSLIQSETNSSICTVVVISPLRDLIQVLLVSSCATELFFLLTRSKRCGARLHGASPSSQLWCQNLALVPLPIDTEVEAWNNKRSMSLHGTWSPTQGFEPSVHSCHSQRSLSARLNLSRSSTPRPPKFFGLLTLDVVTNHITFFLSLL</sequence>
<evidence type="ECO:0000313" key="2">
    <source>
        <dbReference type="Proteomes" id="UP000823388"/>
    </source>
</evidence>
<proteinExistence type="predicted"/>
<protein>
    <submittedName>
        <fullName evidence="1">Uncharacterized protein</fullName>
    </submittedName>
</protein>
<accession>A0A8T0PVP2</accession>
<evidence type="ECO:0000313" key="1">
    <source>
        <dbReference type="EMBL" id="KAG2564412.1"/>
    </source>
</evidence>